<dbReference type="RefSeq" id="XP_031027681.1">
    <property type="nucleotide sequence ID" value="XM_031166186.1"/>
</dbReference>
<keyword evidence="1" id="KW-0479">Metal-binding</keyword>
<feature type="compositionally biased region" description="Basic and acidic residues" evidence="5">
    <location>
        <begin position="175"/>
        <end position="185"/>
    </location>
</feature>
<dbReference type="PANTHER" id="PTHR15710">
    <property type="entry name" value="E3 UBIQUITIN-PROTEIN LIGASE PRAJA"/>
    <property type="match status" value="1"/>
</dbReference>
<organism evidence="7 8">
    <name type="scientific">Synchytrium microbalum</name>
    <dbReference type="NCBI Taxonomy" id="1806994"/>
    <lineage>
        <taxon>Eukaryota</taxon>
        <taxon>Fungi</taxon>
        <taxon>Fungi incertae sedis</taxon>
        <taxon>Chytridiomycota</taxon>
        <taxon>Chytridiomycota incertae sedis</taxon>
        <taxon>Chytridiomycetes</taxon>
        <taxon>Synchytriales</taxon>
        <taxon>Synchytriaceae</taxon>
        <taxon>Synchytrium</taxon>
    </lineage>
</organism>
<evidence type="ECO:0000256" key="1">
    <source>
        <dbReference type="ARBA" id="ARBA00022723"/>
    </source>
</evidence>
<evidence type="ECO:0000256" key="3">
    <source>
        <dbReference type="ARBA" id="ARBA00022833"/>
    </source>
</evidence>
<dbReference type="OrthoDB" id="8062037at2759"/>
<sequence>MASYFDDHSIEDPTKKRQNPTSSSALNPDVSDFMDHTNEGSSSSPSSASRSNQDQLSNIQDLSRMFAGLRDRGINELMMGDLLRDLQVDMMNGVGSGNKKPPASKFWVKMLPTVKVAAGTTCAICVDTFEKSAVELPCKHLFHRDCVNPWLAIHNTCPMCRREYPTDDKVYEKERKEREKAAGHVEEEEEEWDPLYG</sequence>
<feature type="compositionally biased region" description="Low complexity" evidence="5">
    <location>
        <begin position="41"/>
        <end position="51"/>
    </location>
</feature>
<dbReference type="GO" id="GO:0016567">
    <property type="term" value="P:protein ubiquitination"/>
    <property type="evidence" value="ECO:0007669"/>
    <property type="project" value="TreeGrafter"/>
</dbReference>
<proteinExistence type="predicted"/>
<dbReference type="InterPro" id="IPR001841">
    <property type="entry name" value="Znf_RING"/>
</dbReference>
<dbReference type="SMART" id="SM00184">
    <property type="entry name" value="RING"/>
    <property type="match status" value="1"/>
</dbReference>
<dbReference type="EMBL" id="QEAO01000001">
    <property type="protein sequence ID" value="TPX37966.1"/>
    <property type="molecule type" value="Genomic_DNA"/>
</dbReference>
<comment type="caution">
    <text evidence="7">The sequence shown here is derived from an EMBL/GenBank/DDBJ whole genome shotgun (WGS) entry which is preliminary data.</text>
</comment>
<dbReference type="AlphaFoldDB" id="A0A507CIE7"/>
<feature type="compositionally biased region" description="Basic and acidic residues" evidence="5">
    <location>
        <begin position="1"/>
        <end position="15"/>
    </location>
</feature>
<dbReference type="GO" id="GO:0061630">
    <property type="term" value="F:ubiquitin protein ligase activity"/>
    <property type="evidence" value="ECO:0007669"/>
    <property type="project" value="TreeGrafter"/>
</dbReference>
<feature type="region of interest" description="Disordered" evidence="5">
    <location>
        <begin position="175"/>
        <end position="197"/>
    </location>
</feature>
<dbReference type="SUPFAM" id="SSF57850">
    <property type="entry name" value="RING/U-box"/>
    <property type="match status" value="1"/>
</dbReference>
<name>A0A507CIE7_9FUNG</name>
<evidence type="ECO:0000313" key="7">
    <source>
        <dbReference type="EMBL" id="TPX37966.1"/>
    </source>
</evidence>
<dbReference type="InterPro" id="IPR013083">
    <property type="entry name" value="Znf_RING/FYVE/PHD"/>
</dbReference>
<keyword evidence="8" id="KW-1185">Reference proteome</keyword>
<dbReference type="PANTHER" id="PTHR15710:SF243">
    <property type="entry name" value="E3 UBIQUITIN-PROTEIN LIGASE PRAJA-2 ISOFORM X1"/>
    <property type="match status" value="1"/>
</dbReference>
<evidence type="ECO:0000256" key="2">
    <source>
        <dbReference type="ARBA" id="ARBA00022771"/>
    </source>
</evidence>
<dbReference type="CDD" id="cd16454">
    <property type="entry name" value="RING-H2_PA-TM-RING"/>
    <property type="match status" value="1"/>
</dbReference>
<dbReference type="STRING" id="1806994.A0A507CIE7"/>
<dbReference type="GO" id="GO:0008270">
    <property type="term" value="F:zinc ion binding"/>
    <property type="evidence" value="ECO:0007669"/>
    <property type="project" value="UniProtKB-KW"/>
</dbReference>
<protein>
    <recommendedName>
        <fullName evidence="6">RING-type domain-containing protein</fullName>
    </recommendedName>
</protein>
<dbReference type="Pfam" id="PF13639">
    <property type="entry name" value="zf-RING_2"/>
    <property type="match status" value="1"/>
</dbReference>
<evidence type="ECO:0000256" key="4">
    <source>
        <dbReference type="PROSITE-ProRule" id="PRU00175"/>
    </source>
</evidence>
<feature type="region of interest" description="Disordered" evidence="5">
    <location>
        <begin position="1"/>
        <end position="55"/>
    </location>
</feature>
<dbReference type="GO" id="GO:0005737">
    <property type="term" value="C:cytoplasm"/>
    <property type="evidence" value="ECO:0007669"/>
    <property type="project" value="TreeGrafter"/>
</dbReference>
<dbReference type="PROSITE" id="PS50089">
    <property type="entry name" value="ZF_RING_2"/>
    <property type="match status" value="1"/>
</dbReference>
<gene>
    <name evidence="7" type="ORF">SmJEL517_g00256</name>
</gene>
<evidence type="ECO:0000256" key="5">
    <source>
        <dbReference type="SAM" id="MobiDB-lite"/>
    </source>
</evidence>
<keyword evidence="3" id="KW-0862">Zinc</keyword>
<feature type="compositionally biased region" description="Acidic residues" evidence="5">
    <location>
        <begin position="186"/>
        <end position="197"/>
    </location>
</feature>
<accession>A0A507CIE7</accession>
<feature type="domain" description="RING-type" evidence="6">
    <location>
        <begin position="122"/>
        <end position="161"/>
    </location>
</feature>
<dbReference type="Gene3D" id="3.30.40.10">
    <property type="entry name" value="Zinc/RING finger domain, C3HC4 (zinc finger)"/>
    <property type="match status" value="1"/>
</dbReference>
<dbReference type="Proteomes" id="UP000319731">
    <property type="component" value="Unassembled WGS sequence"/>
</dbReference>
<keyword evidence="2 4" id="KW-0863">Zinc-finger</keyword>
<reference evidence="7 8" key="1">
    <citation type="journal article" date="2019" name="Sci. Rep.">
        <title>Comparative genomics of chytrid fungi reveal insights into the obligate biotrophic and pathogenic lifestyle of Synchytrium endobioticum.</title>
        <authorList>
            <person name="van de Vossenberg B.T.L.H."/>
            <person name="Warris S."/>
            <person name="Nguyen H.D.T."/>
            <person name="van Gent-Pelzer M.P.E."/>
            <person name="Joly D.L."/>
            <person name="van de Geest H.C."/>
            <person name="Bonants P.J.M."/>
            <person name="Smith D.S."/>
            <person name="Levesque C.A."/>
            <person name="van der Lee T.A.J."/>
        </authorList>
    </citation>
    <scope>NUCLEOTIDE SEQUENCE [LARGE SCALE GENOMIC DNA]</scope>
    <source>
        <strain evidence="7 8">JEL517</strain>
    </source>
</reference>
<dbReference type="GeneID" id="42001483"/>
<evidence type="ECO:0000313" key="8">
    <source>
        <dbReference type="Proteomes" id="UP000319731"/>
    </source>
</evidence>
<evidence type="ECO:0000259" key="6">
    <source>
        <dbReference type="PROSITE" id="PS50089"/>
    </source>
</evidence>